<feature type="domain" description="Aminoacyl-transfer RNA synthetases class-II family profile" evidence="16">
    <location>
        <begin position="173"/>
        <end position="491"/>
    </location>
</feature>
<keyword evidence="15" id="KW-0175">Coiled coil</keyword>
<dbReference type="InterPro" id="IPR010978">
    <property type="entry name" value="tRNA-bd_arm"/>
</dbReference>
<comment type="function">
    <text evidence="12">Catalyzes the attachment of serine to tRNA(Ser). Is also able to aminoacylate tRNA(Sec) with serine, to form the misacylated tRNA L-seryl-tRNA(Sec), which will be further converted into selenocysteinyl-tRNA(Sec).</text>
</comment>
<protein>
    <recommendedName>
        <fullName evidence="12">Serine--tRNA ligase</fullName>
        <ecNumber evidence="12">6.1.1.11</ecNumber>
    </recommendedName>
    <alternativeName>
        <fullName evidence="12">Seryl-tRNA synthetase</fullName>
        <shortName evidence="12">SerRS</shortName>
    </alternativeName>
    <alternativeName>
        <fullName evidence="12">Seryl-tRNA(Ser/Sec) synthetase</fullName>
    </alternativeName>
</protein>
<feature type="coiled-coil region" evidence="15">
    <location>
        <begin position="44"/>
        <end position="90"/>
    </location>
</feature>
<evidence type="ECO:0000256" key="14">
    <source>
        <dbReference type="PIRSR" id="PIRSR001529-2"/>
    </source>
</evidence>
<dbReference type="EMBL" id="LVYV01000003">
    <property type="protein sequence ID" value="KZD24484.1"/>
    <property type="molecule type" value="Genomic_DNA"/>
</dbReference>
<dbReference type="Proteomes" id="UP000076574">
    <property type="component" value="Unassembled WGS sequence"/>
</dbReference>
<dbReference type="NCBIfam" id="TIGR00414">
    <property type="entry name" value="serS"/>
    <property type="match status" value="1"/>
</dbReference>
<dbReference type="InterPro" id="IPR042103">
    <property type="entry name" value="SerRS_1_N_sf"/>
</dbReference>
<dbReference type="PANTHER" id="PTHR43697:SF1">
    <property type="entry name" value="SERINE--TRNA LIGASE"/>
    <property type="match status" value="1"/>
</dbReference>
<dbReference type="EC" id="6.1.1.11" evidence="12"/>
<dbReference type="InterPro" id="IPR002314">
    <property type="entry name" value="aa-tRNA-synt_IIb"/>
</dbReference>
<dbReference type="GO" id="GO:0016260">
    <property type="term" value="P:selenocysteine biosynthetic process"/>
    <property type="evidence" value="ECO:0007669"/>
    <property type="project" value="UniProtKB-UniRule"/>
</dbReference>
<comment type="caution">
    <text evidence="17">The sequence shown here is derived from an EMBL/GenBank/DDBJ whole genome shotgun (WGS) entry which is preliminary data.</text>
</comment>
<dbReference type="InterPro" id="IPR015866">
    <property type="entry name" value="Ser-tRNA-synth_1_N"/>
</dbReference>
<evidence type="ECO:0000256" key="6">
    <source>
        <dbReference type="ARBA" id="ARBA00022741"/>
    </source>
</evidence>
<dbReference type="Gene3D" id="3.30.930.10">
    <property type="entry name" value="Bira Bifunctional Protein, Domain 2"/>
    <property type="match status" value="1"/>
</dbReference>
<evidence type="ECO:0000256" key="12">
    <source>
        <dbReference type="HAMAP-Rule" id="MF_00176"/>
    </source>
</evidence>
<dbReference type="InterPro" id="IPR002317">
    <property type="entry name" value="Ser-tRNA-ligase_type_1"/>
</dbReference>
<comment type="catalytic activity">
    <reaction evidence="10 12">
        <text>tRNA(Sec) + L-serine + ATP = L-seryl-tRNA(Sec) + AMP + diphosphate + H(+)</text>
        <dbReference type="Rhea" id="RHEA:42580"/>
        <dbReference type="Rhea" id="RHEA-COMP:9742"/>
        <dbReference type="Rhea" id="RHEA-COMP:10128"/>
        <dbReference type="ChEBI" id="CHEBI:15378"/>
        <dbReference type="ChEBI" id="CHEBI:30616"/>
        <dbReference type="ChEBI" id="CHEBI:33019"/>
        <dbReference type="ChEBI" id="CHEBI:33384"/>
        <dbReference type="ChEBI" id="CHEBI:78442"/>
        <dbReference type="ChEBI" id="CHEBI:78533"/>
        <dbReference type="ChEBI" id="CHEBI:456215"/>
        <dbReference type="EC" id="6.1.1.11"/>
    </reaction>
</comment>
<evidence type="ECO:0000256" key="5">
    <source>
        <dbReference type="ARBA" id="ARBA00022598"/>
    </source>
</evidence>
<evidence type="ECO:0000256" key="11">
    <source>
        <dbReference type="ARBA" id="ARBA00048823"/>
    </source>
</evidence>
<comment type="pathway">
    <text evidence="2 12">Aminoacyl-tRNA biosynthesis; selenocysteinyl-tRNA(Sec) biosynthesis; L-seryl-tRNA(Sec) from L-serine and tRNA(Sec): step 1/1.</text>
</comment>
<dbReference type="SUPFAM" id="SSF55681">
    <property type="entry name" value="Class II aaRS and biotin synthetases"/>
    <property type="match status" value="1"/>
</dbReference>
<feature type="binding site" evidence="12">
    <location>
        <begin position="310"/>
        <end position="312"/>
    </location>
    <ligand>
        <name>L-serine</name>
        <dbReference type="ChEBI" id="CHEBI:33384"/>
    </ligand>
</feature>
<keyword evidence="6 12" id="KW-0547">Nucleotide-binding</keyword>
<comment type="subcellular location">
    <subcellularLocation>
        <location evidence="1 12">Cytoplasm</location>
    </subcellularLocation>
</comment>
<keyword evidence="5 12" id="KW-0436">Ligase</keyword>
<reference evidence="17 18" key="1">
    <citation type="submission" date="2016-03" db="EMBL/GenBank/DDBJ databases">
        <title>Microsymbionts genomes from the relict species Vavilovia formosa (Stev.) Fed.</title>
        <authorList>
            <person name="Kopat V."/>
            <person name="Chirak E."/>
            <person name="Kimeklis A."/>
            <person name="Andronov E."/>
        </authorList>
    </citation>
    <scope>NUCLEOTIDE SEQUENCE [LARGE SCALE GENOMIC DNA]</scope>
    <source>
        <strain evidence="17 18">Vaf07</strain>
    </source>
</reference>
<dbReference type="PRINTS" id="PR00981">
    <property type="entry name" value="TRNASYNTHSER"/>
</dbReference>
<keyword evidence="4 12" id="KW-0963">Cytoplasm</keyword>
<feature type="binding site" evidence="12">
    <location>
        <position position="466"/>
    </location>
    <ligand>
        <name>L-serine</name>
        <dbReference type="ChEBI" id="CHEBI:33384"/>
    </ligand>
</feature>
<name>A0A161QSQ9_9BRAD</name>
<dbReference type="InterPro" id="IPR045864">
    <property type="entry name" value="aa-tRNA-synth_II/BPL/LPL"/>
</dbReference>
<dbReference type="HAMAP" id="MF_00176">
    <property type="entry name" value="Ser_tRNA_synth_type1"/>
    <property type="match status" value="1"/>
</dbReference>
<comment type="subunit">
    <text evidence="12">Homodimer. The tRNA molecule binds across the dimer.</text>
</comment>
<dbReference type="STRING" id="943830.A4A58_21660"/>
<evidence type="ECO:0000256" key="9">
    <source>
        <dbReference type="ARBA" id="ARBA00023146"/>
    </source>
</evidence>
<comment type="caution">
    <text evidence="12">Lacks conserved residue(s) required for the propagation of feature annotation.</text>
</comment>
<evidence type="ECO:0000256" key="3">
    <source>
        <dbReference type="ARBA" id="ARBA00010728"/>
    </source>
</evidence>
<evidence type="ECO:0000313" key="17">
    <source>
        <dbReference type="EMBL" id="KZD24484.1"/>
    </source>
</evidence>
<keyword evidence="9 12" id="KW-0030">Aminoacyl-tRNA synthetase</keyword>
<dbReference type="Pfam" id="PF00587">
    <property type="entry name" value="tRNA-synt_2b"/>
    <property type="match status" value="1"/>
</dbReference>
<comment type="similarity">
    <text evidence="3 12">Belongs to the class-II aminoacyl-tRNA synthetase family. Type-1 seryl-tRNA synthetase subfamily.</text>
</comment>
<dbReference type="GO" id="GO:0006434">
    <property type="term" value="P:seryl-tRNA aminoacylation"/>
    <property type="evidence" value="ECO:0007669"/>
    <property type="project" value="UniProtKB-UniRule"/>
</dbReference>
<gene>
    <name evidence="12" type="primary">serS</name>
    <name evidence="17" type="ORF">A4A58_21660</name>
</gene>
<dbReference type="Gene3D" id="1.10.287.40">
    <property type="entry name" value="Serine-tRNA synthetase, tRNA binding domain"/>
    <property type="match status" value="1"/>
</dbReference>
<dbReference type="GO" id="GO:0005737">
    <property type="term" value="C:cytoplasm"/>
    <property type="evidence" value="ECO:0007669"/>
    <property type="project" value="UniProtKB-SubCell"/>
</dbReference>
<dbReference type="Pfam" id="PF02403">
    <property type="entry name" value="Seryl_tRNA_N"/>
    <property type="match status" value="1"/>
</dbReference>
<comment type="catalytic activity">
    <reaction evidence="11 12">
        <text>tRNA(Ser) + L-serine + ATP = L-seryl-tRNA(Ser) + AMP + diphosphate + H(+)</text>
        <dbReference type="Rhea" id="RHEA:12292"/>
        <dbReference type="Rhea" id="RHEA-COMP:9669"/>
        <dbReference type="Rhea" id="RHEA-COMP:9703"/>
        <dbReference type="ChEBI" id="CHEBI:15378"/>
        <dbReference type="ChEBI" id="CHEBI:30616"/>
        <dbReference type="ChEBI" id="CHEBI:33019"/>
        <dbReference type="ChEBI" id="CHEBI:33384"/>
        <dbReference type="ChEBI" id="CHEBI:78442"/>
        <dbReference type="ChEBI" id="CHEBI:78533"/>
        <dbReference type="ChEBI" id="CHEBI:456215"/>
        <dbReference type="EC" id="6.1.1.11"/>
    </reaction>
</comment>
<feature type="binding site" evidence="13">
    <location>
        <position position="341"/>
    </location>
    <ligand>
        <name>L-serine</name>
        <dbReference type="ChEBI" id="CHEBI:33384"/>
    </ligand>
</feature>
<comment type="domain">
    <text evidence="12">Consists of two distinct domains, a catalytic core and a N-terminal extension that is involved in tRNA binding.</text>
</comment>
<evidence type="ECO:0000256" key="8">
    <source>
        <dbReference type="ARBA" id="ARBA00022917"/>
    </source>
</evidence>
<organism evidence="17 18">
    <name type="scientific">Tardiphaga robiniae</name>
    <dbReference type="NCBI Taxonomy" id="943830"/>
    <lineage>
        <taxon>Bacteria</taxon>
        <taxon>Pseudomonadati</taxon>
        <taxon>Pseudomonadota</taxon>
        <taxon>Alphaproteobacteria</taxon>
        <taxon>Hyphomicrobiales</taxon>
        <taxon>Nitrobacteraceae</taxon>
        <taxon>Tardiphaga</taxon>
    </lineage>
</organism>
<dbReference type="InterPro" id="IPR033729">
    <property type="entry name" value="SerRS_core"/>
</dbReference>
<evidence type="ECO:0000256" key="10">
    <source>
        <dbReference type="ARBA" id="ARBA00047929"/>
    </source>
</evidence>
<dbReference type="PANTHER" id="PTHR43697">
    <property type="entry name" value="SERYL-TRNA SYNTHETASE"/>
    <property type="match status" value="1"/>
</dbReference>
<dbReference type="UniPathway" id="UPA00906">
    <property type="reaction ID" value="UER00895"/>
</dbReference>
<accession>A0A161QSQ9</accession>
<keyword evidence="18" id="KW-1185">Reference proteome</keyword>
<evidence type="ECO:0000313" key="18">
    <source>
        <dbReference type="Proteomes" id="UP000076574"/>
    </source>
</evidence>
<evidence type="ECO:0000256" key="13">
    <source>
        <dbReference type="PIRSR" id="PIRSR001529-1"/>
    </source>
</evidence>
<dbReference type="CDD" id="cd00770">
    <property type="entry name" value="SerRS_core"/>
    <property type="match status" value="1"/>
</dbReference>
<dbReference type="OrthoDB" id="9804647at2"/>
<dbReference type="RefSeq" id="WP_068730795.1">
    <property type="nucleotide sequence ID" value="NZ_LVYV01000003.1"/>
</dbReference>
<dbReference type="PROSITE" id="PS50862">
    <property type="entry name" value="AA_TRNA_LIGASE_II"/>
    <property type="match status" value="1"/>
</dbReference>
<feature type="binding site" evidence="12 13">
    <location>
        <position position="364"/>
    </location>
    <ligand>
        <name>L-serine</name>
        <dbReference type="ChEBI" id="CHEBI:33384"/>
    </ligand>
</feature>
<feature type="binding site" evidence="13">
    <location>
        <position position="310"/>
    </location>
    <ligand>
        <name>L-serine</name>
        <dbReference type="ChEBI" id="CHEBI:33384"/>
    </ligand>
</feature>
<dbReference type="GO" id="GO:0004828">
    <property type="term" value="F:serine-tRNA ligase activity"/>
    <property type="evidence" value="ECO:0007669"/>
    <property type="project" value="UniProtKB-UniRule"/>
</dbReference>
<dbReference type="PIRSF" id="PIRSF001529">
    <property type="entry name" value="Ser-tRNA-synth_IIa"/>
    <property type="match status" value="1"/>
</dbReference>
<evidence type="ECO:0000256" key="7">
    <source>
        <dbReference type="ARBA" id="ARBA00022840"/>
    </source>
</evidence>
<evidence type="ECO:0000256" key="2">
    <source>
        <dbReference type="ARBA" id="ARBA00005045"/>
    </source>
</evidence>
<evidence type="ECO:0000256" key="1">
    <source>
        <dbReference type="ARBA" id="ARBA00004496"/>
    </source>
</evidence>
<dbReference type="GO" id="GO:0005524">
    <property type="term" value="F:ATP binding"/>
    <property type="evidence" value="ECO:0007669"/>
    <property type="project" value="UniProtKB-UniRule"/>
</dbReference>
<sequence length="507" mass="56730">MHDIKSIRDNPEAFDAALKRRGLAPLSASLLAIDESRRTAIGHVEKMLARRNAASKEIGDAKKRKDHAHAEDLMIEVTQLKSVLPELEKTPRELEAKLNGLLAQIPNLPLDEVPEGTDEHGNVERHHFGAKRNYAFTPKPHYDLGEAMGFMDFEAAAKLSGARFVVLKKGLARLERAIGQFMLDLHTNEHGYTEVNPPLLVRDDAMFGTAQLPKFEEDQFQIEMYSPEQIATYVDNFAQQYVRGEVERFITENAGKIEEFSRSKDFPTIEALVQAFVADEKAEARARARPKMIEELKRLAGDNRRWLIPTAEVPLTNLVRESILDEKELPLRMTALTPCFRAEAGAAGRDTRGMIRQHQFTKVELVSITTPEESKNEHERMLSCAEEVLRRLGLHYRVMTLCTGDMGFAAQKTYDIEVWMPGQGEGGAYREISSCSVCGDFQARRMDARSRGPDGKPRFVHTLNGSGTAVGRALIAVMENYQQEDGSIAVPDVLQPYMGGLKVVQAG</sequence>
<evidence type="ECO:0000259" key="16">
    <source>
        <dbReference type="PROSITE" id="PS50862"/>
    </source>
</evidence>
<feature type="binding site" evidence="13">
    <location>
        <position position="464"/>
    </location>
    <ligand>
        <name>L-serine</name>
        <dbReference type="ChEBI" id="CHEBI:33384"/>
    </ligand>
</feature>
<feature type="binding site" evidence="12 14">
    <location>
        <begin position="341"/>
        <end position="343"/>
    </location>
    <ligand>
        <name>ATP</name>
        <dbReference type="ChEBI" id="CHEBI:30616"/>
    </ligand>
</feature>
<dbReference type="InterPro" id="IPR006195">
    <property type="entry name" value="aa-tRNA-synth_II"/>
</dbReference>
<evidence type="ECO:0000256" key="4">
    <source>
        <dbReference type="ARBA" id="ARBA00022490"/>
    </source>
</evidence>
<proteinExistence type="inferred from homology"/>
<feature type="binding site" evidence="12 14">
    <location>
        <begin position="431"/>
        <end position="434"/>
    </location>
    <ligand>
        <name>ATP</name>
        <dbReference type="ChEBI" id="CHEBI:30616"/>
    </ligand>
</feature>
<keyword evidence="7 12" id="KW-0067">ATP-binding</keyword>
<evidence type="ECO:0000256" key="15">
    <source>
        <dbReference type="SAM" id="Coils"/>
    </source>
</evidence>
<keyword evidence="8 12" id="KW-0648">Protein biosynthesis</keyword>
<dbReference type="AlphaFoldDB" id="A0A161QSQ9"/>
<dbReference type="SUPFAM" id="SSF46589">
    <property type="entry name" value="tRNA-binding arm"/>
    <property type="match status" value="1"/>
</dbReference>